<name>A0A167E9I6_9ASCO</name>
<dbReference type="GO" id="GO:0006396">
    <property type="term" value="P:RNA processing"/>
    <property type="evidence" value="ECO:0007669"/>
    <property type="project" value="InterPro"/>
</dbReference>
<sequence>MYLRQIPRSLRPFQPLGRLVVGESAGISHGQLAFKSQQTQQVRTLVYTKDGVVRARGLKKNEEEYLTVNGVTYPGNEDTLKDAKTFLGEEYSLPDPVILQTITHKSFAHGKKPYNEKLAILGKEFLRLQASHYAVSQTNDNPHAINKHNFDISPQPIEVLSSSVALHEVCKKTGIHKNIFWKKRISENTSTGQELDAKFTGEQSVFARSIHALIGAILLRHGEPKARKFISEKLLSGPYSLISVSEKVYAPRP</sequence>
<keyword evidence="2" id="KW-0687">Ribonucleoprotein</keyword>
<gene>
    <name evidence="2" type="primary">MRPL15</name>
    <name evidence="2" type="ORF">AWJ20_4753</name>
</gene>
<dbReference type="Gene3D" id="1.10.1520.10">
    <property type="entry name" value="Ribonuclease III domain"/>
    <property type="match status" value="1"/>
</dbReference>
<dbReference type="RefSeq" id="XP_018736283.1">
    <property type="nucleotide sequence ID" value="XM_018881845.1"/>
</dbReference>
<dbReference type="InterPro" id="IPR040030">
    <property type="entry name" value="Ribosomal_mL57"/>
</dbReference>
<reference evidence="2 3" key="1">
    <citation type="submission" date="2016-02" db="EMBL/GenBank/DDBJ databases">
        <title>Complete genome sequence and transcriptome regulation of the pentose utilising yeast Sugiyamaella lignohabitans.</title>
        <authorList>
            <person name="Bellasio M."/>
            <person name="Peymann A."/>
            <person name="Valli M."/>
            <person name="Sipitzky M."/>
            <person name="Graf A."/>
            <person name="Sauer M."/>
            <person name="Marx H."/>
            <person name="Mattanovich D."/>
        </authorList>
    </citation>
    <scope>NUCLEOTIDE SEQUENCE [LARGE SCALE GENOMIC DNA]</scope>
    <source>
        <strain evidence="2 3">CBS 10342</strain>
    </source>
</reference>
<dbReference type="PANTHER" id="PTHR28160">
    <property type="entry name" value="54S RIBOSOMAL PROTEIN L15, MITOCHONDRIAL"/>
    <property type="match status" value="1"/>
</dbReference>
<dbReference type="Proteomes" id="UP000189580">
    <property type="component" value="Chromosome d"/>
</dbReference>
<keyword evidence="3" id="KW-1185">Reference proteome</keyword>
<keyword evidence="2" id="KW-0689">Ribosomal protein</keyword>
<dbReference type="GO" id="GO:0003735">
    <property type="term" value="F:structural constituent of ribosome"/>
    <property type="evidence" value="ECO:0007669"/>
    <property type="project" value="InterPro"/>
</dbReference>
<dbReference type="OrthoDB" id="2281895at2759"/>
<dbReference type="GeneID" id="30036919"/>
<dbReference type="Pfam" id="PF14622">
    <property type="entry name" value="Ribonucleas_3_3"/>
    <property type="match status" value="1"/>
</dbReference>
<evidence type="ECO:0000259" key="1">
    <source>
        <dbReference type="SMART" id="SM00535"/>
    </source>
</evidence>
<dbReference type="PANTHER" id="PTHR28160:SF1">
    <property type="entry name" value="LARGE RIBOSOMAL SUBUNIT PROTEIN ML57"/>
    <property type="match status" value="1"/>
</dbReference>
<feature type="domain" description="RNase III" evidence="1">
    <location>
        <begin position="96"/>
        <end position="243"/>
    </location>
</feature>
<dbReference type="GO" id="GO:0004525">
    <property type="term" value="F:ribonuclease III activity"/>
    <property type="evidence" value="ECO:0007669"/>
    <property type="project" value="InterPro"/>
</dbReference>
<dbReference type="GO" id="GO:0005762">
    <property type="term" value="C:mitochondrial large ribosomal subunit"/>
    <property type="evidence" value="ECO:0007669"/>
    <property type="project" value="InterPro"/>
</dbReference>
<dbReference type="AlphaFoldDB" id="A0A167E9I6"/>
<dbReference type="InterPro" id="IPR000999">
    <property type="entry name" value="RNase_III_dom"/>
</dbReference>
<dbReference type="InterPro" id="IPR036389">
    <property type="entry name" value="RNase_III_sf"/>
</dbReference>
<dbReference type="EMBL" id="CP014502">
    <property type="protein sequence ID" value="ANB13806.1"/>
    <property type="molecule type" value="Genomic_DNA"/>
</dbReference>
<evidence type="ECO:0000313" key="2">
    <source>
        <dbReference type="EMBL" id="ANB13806.1"/>
    </source>
</evidence>
<evidence type="ECO:0000313" key="3">
    <source>
        <dbReference type="Proteomes" id="UP000189580"/>
    </source>
</evidence>
<dbReference type="SUPFAM" id="SSF69065">
    <property type="entry name" value="RNase III domain-like"/>
    <property type="match status" value="1"/>
</dbReference>
<accession>A0A167E9I6</accession>
<dbReference type="SMART" id="SM00535">
    <property type="entry name" value="RIBOc"/>
    <property type="match status" value="1"/>
</dbReference>
<dbReference type="GO" id="GO:0032543">
    <property type="term" value="P:mitochondrial translation"/>
    <property type="evidence" value="ECO:0007669"/>
    <property type="project" value="InterPro"/>
</dbReference>
<organism evidence="2 3">
    <name type="scientific">Sugiyamaella lignohabitans</name>
    <dbReference type="NCBI Taxonomy" id="796027"/>
    <lineage>
        <taxon>Eukaryota</taxon>
        <taxon>Fungi</taxon>
        <taxon>Dikarya</taxon>
        <taxon>Ascomycota</taxon>
        <taxon>Saccharomycotina</taxon>
        <taxon>Dipodascomycetes</taxon>
        <taxon>Dipodascales</taxon>
        <taxon>Trichomonascaceae</taxon>
        <taxon>Sugiyamaella</taxon>
    </lineage>
</organism>
<proteinExistence type="predicted"/>
<dbReference type="CDD" id="cd00593">
    <property type="entry name" value="RIBOc"/>
    <property type="match status" value="1"/>
</dbReference>
<protein>
    <submittedName>
        <fullName evidence="2">Mitochondrial 54S ribosomal protein YmL15</fullName>
    </submittedName>
</protein>
<dbReference type="KEGG" id="slb:AWJ20_4753"/>